<comment type="subcellular location">
    <subcellularLocation>
        <location evidence="5">Cell outer membrane</location>
    </subcellularLocation>
    <subcellularLocation>
        <location evidence="1">Membrane</location>
    </subcellularLocation>
</comment>
<keyword evidence="9" id="KW-1185">Reference proteome</keyword>
<evidence type="ECO:0000259" key="6">
    <source>
        <dbReference type="Pfam" id="PF00263"/>
    </source>
</evidence>
<evidence type="ECO:0000256" key="4">
    <source>
        <dbReference type="RuleBase" id="RU004003"/>
    </source>
</evidence>
<dbReference type="Pfam" id="PF00263">
    <property type="entry name" value="Secretin"/>
    <property type="match status" value="1"/>
</dbReference>
<dbReference type="InterPro" id="IPR005644">
    <property type="entry name" value="NolW-like"/>
</dbReference>
<dbReference type="OrthoDB" id="5608150at2"/>
<evidence type="ECO:0000256" key="5">
    <source>
        <dbReference type="RuleBase" id="RU004004"/>
    </source>
</evidence>
<keyword evidence="5" id="KW-0813">Transport</keyword>
<evidence type="ECO:0000256" key="1">
    <source>
        <dbReference type="ARBA" id="ARBA00004370"/>
    </source>
</evidence>
<dbReference type="Pfam" id="PF03958">
    <property type="entry name" value="Secretin_N"/>
    <property type="match status" value="1"/>
</dbReference>
<sequence>MRHPLLLLILLFVYGQSAADYPLEIIQLKSRPVAEIIPILKPFIDSDGSISGMNDQLIIRTSAANLAEIRQILQRLDQPPRRLRISVRQFAGNHASQQALGADIDAMVGKQGRVIVGQPGDGDVRLRVKKAQTESHRDVTHTVQVLEGYPAFIATGQSVPIPERTTIVTRNTLRQRTTTQYRDVASGFYVVPRVNGNRVTLEISTEMNRPGNRQGHYDKQQVQSIVSGQLGEWISLGGAARTMGTTGHDILKEARMVSQDDRAIELLVEELHY</sequence>
<dbReference type="GO" id="GO:0015627">
    <property type="term" value="C:type II protein secretion system complex"/>
    <property type="evidence" value="ECO:0007669"/>
    <property type="project" value="TreeGrafter"/>
</dbReference>
<evidence type="ECO:0000259" key="7">
    <source>
        <dbReference type="Pfam" id="PF03958"/>
    </source>
</evidence>
<organism evidence="8 9">
    <name type="scientific">Sedimenticola thiotaurini</name>
    <dbReference type="NCBI Taxonomy" id="1543721"/>
    <lineage>
        <taxon>Bacteria</taxon>
        <taxon>Pseudomonadati</taxon>
        <taxon>Pseudomonadota</taxon>
        <taxon>Gammaproteobacteria</taxon>
        <taxon>Chromatiales</taxon>
        <taxon>Sedimenticolaceae</taxon>
        <taxon>Sedimenticola</taxon>
    </lineage>
</organism>
<proteinExistence type="inferred from homology"/>
<name>A0A0F7JYX8_9GAMM</name>
<dbReference type="KEGG" id="seds:AAY24_05330"/>
<gene>
    <name evidence="8" type="ORF">AAY24_05330</name>
</gene>
<keyword evidence="3" id="KW-0472">Membrane</keyword>
<dbReference type="AlphaFoldDB" id="A0A0F7JYX8"/>
<dbReference type="InterPro" id="IPR050810">
    <property type="entry name" value="Bact_Secretion_Sys_Channel"/>
</dbReference>
<dbReference type="GO" id="GO:0009279">
    <property type="term" value="C:cell outer membrane"/>
    <property type="evidence" value="ECO:0007669"/>
    <property type="project" value="UniProtKB-SubCell"/>
</dbReference>
<evidence type="ECO:0008006" key="10">
    <source>
        <dbReference type="Google" id="ProtNLM"/>
    </source>
</evidence>
<evidence type="ECO:0000256" key="3">
    <source>
        <dbReference type="ARBA" id="ARBA00023136"/>
    </source>
</evidence>
<dbReference type="InterPro" id="IPR004846">
    <property type="entry name" value="T2SS/T3SS_dom"/>
</dbReference>
<feature type="domain" description="Type II/III secretion system secretin-like" evidence="6">
    <location>
        <begin position="142"/>
        <end position="242"/>
    </location>
</feature>
<dbReference type="Proteomes" id="UP000034410">
    <property type="component" value="Chromosome"/>
</dbReference>
<dbReference type="PANTHER" id="PTHR30332">
    <property type="entry name" value="PROBABLE GENERAL SECRETION PATHWAY PROTEIN D"/>
    <property type="match status" value="1"/>
</dbReference>
<dbReference type="EMBL" id="CP011412">
    <property type="protein sequence ID" value="AKH19868.1"/>
    <property type="molecule type" value="Genomic_DNA"/>
</dbReference>
<feature type="domain" description="NolW-like" evidence="7">
    <location>
        <begin position="24"/>
        <end position="81"/>
    </location>
</feature>
<dbReference type="PANTHER" id="PTHR30332:SF24">
    <property type="entry name" value="SECRETIN GSPD-RELATED"/>
    <property type="match status" value="1"/>
</dbReference>
<dbReference type="Gene3D" id="3.30.1370.120">
    <property type="match status" value="1"/>
</dbReference>
<comment type="similarity">
    <text evidence="4">Belongs to the bacterial secretin family.</text>
</comment>
<evidence type="ECO:0000313" key="9">
    <source>
        <dbReference type="Proteomes" id="UP000034410"/>
    </source>
</evidence>
<dbReference type="GO" id="GO:0009306">
    <property type="term" value="P:protein secretion"/>
    <property type="evidence" value="ECO:0007669"/>
    <property type="project" value="InterPro"/>
</dbReference>
<accession>A0A0F7JYX8</accession>
<dbReference type="InterPro" id="IPR038591">
    <property type="entry name" value="NolW-like_sf"/>
</dbReference>
<evidence type="ECO:0000256" key="2">
    <source>
        <dbReference type="ARBA" id="ARBA00022729"/>
    </source>
</evidence>
<evidence type="ECO:0000313" key="8">
    <source>
        <dbReference type="EMBL" id="AKH19868.1"/>
    </source>
</evidence>
<protein>
    <recommendedName>
        <fullName evidence="10">NolW-like domain-containing protein</fullName>
    </recommendedName>
</protein>
<reference evidence="8 9" key="1">
    <citation type="journal article" date="2015" name="Genome Announc.">
        <title>Complete Genome Sequence of Sedimenticola thiotaurini Strain SIP-G1, a Polyphosphate- and Polyhydroxyalkanoate-Accumulating Sulfur-Oxidizing Gammaproteobacterium Isolated from Salt Marsh Sediments.</title>
        <authorList>
            <person name="Flood B.E."/>
            <person name="Jones D.S."/>
            <person name="Bailey J.V."/>
        </authorList>
    </citation>
    <scope>NUCLEOTIDE SEQUENCE [LARGE SCALE GENOMIC DNA]</scope>
    <source>
        <strain evidence="8 9">SIP-G1</strain>
    </source>
</reference>
<keyword evidence="2" id="KW-0732">Signal</keyword>